<evidence type="ECO:0000313" key="1">
    <source>
        <dbReference type="EMBL" id="KAJ8014029.1"/>
    </source>
</evidence>
<organism evidence="1 2">
    <name type="scientific">Dallia pectoralis</name>
    <name type="common">Alaska blackfish</name>
    <dbReference type="NCBI Taxonomy" id="75939"/>
    <lineage>
        <taxon>Eukaryota</taxon>
        <taxon>Metazoa</taxon>
        <taxon>Chordata</taxon>
        <taxon>Craniata</taxon>
        <taxon>Vertebrata</taxon>
        <taxon>Euteleostomi</taxon>
        <taxon>Actinopterygii</taxon>
        <taxon>Neopterygii</taxon>
        <taxon>Teleostei</taxon>
        <taxon>Protacanthopterygii</taxon>
        <taxon>Esociformes</taxon>
        <taxon>Umbridae</taxon>
        <taxon>Dallia</taxon>
    </lineage>
</organism>
<name>A0ACC2HDK0_DALPE</name>
<sequence length="182" mass="21041">MYRFSVWICVSLLVYGYSAKPYKSRGKASWTAVQETLMSDEMGKMQPSDLGQKPVEAPEDLDLTDYSFSDSWKNIRAEKGDKERQVETVEIEKGQGRYSTAEEDMDDINHPSQLQLEDTFAEVVDTQQPEQDLEKLYHPEIKEDKDQFELFAPGTEFRGQLEPEEDRDHIYHEDPQPTGGRP</sequence>
<comment type="caution">
    <text evidence="1">The sequence shown here is derived from an EMBL/GenBank/DDBJ whole genome shotgun (WGS) entry which is preliminary data.</text>
</comment>
<gene>
    <name evidence="1" type="ORF">DPEC_G00036000</name>
</gene>
<dbReference type="Proteomes" id="UP001157502">
    <property type="component" value="Chromosome 3"/>
</dbReference>
<protein>
    <submittedName>
        <fullName evidence="1">Uncharacterized protein</fullName>
    </submittedName>
</protein>
<evidence type="ECO:0000313" key="2">
    <source>
        <dbReference type="Proteomes" id="UP001157502"/>
    </source>
</evidence>
<keyword evidence="2" id="KW-1185">Reference proteome</keyword>
<dbReference type="EMBL" id="CM055730">
    <property type="protein sequence ID" value="KAJ8014029.1"/>
    <property type="molecule type" value="Genomic_DNA"/>
</dbReference>
<accession>A0ACC2HDK0</accession>
<proteinExistence type="predicted"/>
<reference evidence="1" key="1">
    <citation type="submission" date="2021-05" db="EMBL/GenBank/DDBJ databases">
        <authorList>
            <person name="Pan Q."/>
            <person name="Jouanno E."/>
            <person name="Zahm M."/>
            <person name="Klopp C."/>
            <person name="Cabau C."/>
            <person name="Louis A."/>
            <person name="Berthelot C."/>
            <person name="Parey E."/>
            <person name="Roest Crollius H."/>
            <person name="Montfort J."/>
            <person name="Robinson-Rechavi M."/>
            <person name="Bouchez O."/>
            <person name="Lampietro C."/>
            <person name="Lopez Roques C."/>
            <person name="Donnadieu C."/>
            <person name="Postlethwait J."/>
            <person name="Bobe J."/>
            <person name="Dillon D."/>
            <person name="Chandos A."/>
            <person name="von Hippel F."/>
            <person name="Guiguen Y."/>
        </authorList>
    </citation>
    <scope>NUCLEOTIDE SEQUENCE</scope>
    <source>
        <strain evidence="1">YG-Jan2019</strain>
    </source>
</reference>